<reference evidence="5 6" key="1">
    <citation type="submission" date="2019-02" db="EMBL/GenBank/DDBJ databases">
        <title>Genome sequencing of the rare red list fungi Phlebia centrifuga.</title>
        <authorList>
            <person name="Buettner E."/>
            <person name="Kellner H."/>
        </authorList>
    </citation>
    <scope>NUCLEOTIDE SEQUENCE [LARGE SCALE GENOMIC DNA]</scope>
    <source>
        <strain evidence="5 6">DSM 108282</strain>
    </source>
</reference>
<name>A0A4S4KNC9_9APHY</name>
<proteinExistence type="predicted"/>
<feature type="domain" description="Fungal lipase-type" evidence="4">
    <location>
        <begin position="105"/>
        <end position="237"/>
    </location>
</feature>
<evidence type="ECO:0000313" key="6">
    <source>
        <dbReference type="Proteomes" id="UP000309038"/>
    </source>
</evidence>
<dbReference type="Proteomes" id="UP000309038">
    <property type="component" value="Unassembled WGS sequence"/>
</dbReference>
<evidence type="ECO:0000313" key="5">
    <source>
        <dbReference type="EMBL" id="THG99813.1"/>
    </source>
</evidence>
<dbReference type="InterPro" id="IPR051299">
    <property type="entry name" value="AB_hydrolase_lip/est"/>
</dbReference>
<feature type="signal peptide" evidence="3">
    <location>
        <begin position="1"/>
        <end position="24"/>
    </location>
</feature>
<comment type="caution">
    <text evidence="5">The sequence shown here is derived from an EMBL/GenBank/DDBJ whole genome shotgun (WGS) entry which is preliminary data.</text>
</comment>
<gene>
    <name evidence="5" type="ORF">EW026_g2628</name>
</gene>
<keyword evidence="1 3" id="KW-0732">Signal</keyword>
<dbReference type="Gene3D" id="3.40.50.1820">
    <property type="entry name" value="alpha/beta hydrolase"/>
    <property type="match status" value="1"/>
</dbReference>
<dbReference type="InterPro" id="IPR002921">
    <property type="entry name" value="Fungal_lipase-type"/>
</dbReference>
<dbReference type="CDD" id="cd00519">
    <property type="entry name" value="Lipase_3"/>
    <property type="match status" value="1"/>
</dbReference>
<dbReference type="Pfam" id="PF01764">
    <property type="entry name" value="Lipase_3"/>
    <property type="match status" value="1"/>
</dbReference>
<evidence type="ECO:0000259" key="4">
    <source>
        <dbReference type="Pfam" id="PF01764"/>
    </source>
</evidence>
<organism evidence="5 6">
    <name type="scientific">Hermanssonia centrifuga</name>
    <dbReference type="NCBI Taxonomy" id="98765"/>
    <lineage>
        <taxon>Eukaryota</taxon>
        <taxon>Fungi</taxon>
        <taxon>Dikarya</taxon>
        <taxon>Basidiomycota</taxon>
        <taxon>Agaricomycotina</taxon>
        <taxon>Agaricomycetes</taxon>
        <taxon>Polyporales</taxon>
        <taxon>Meruliaceae</taxon>
        <taxon>Hermanssonia</taxon>
    </lineage>
</organism>
<keyword evidence="6" id="KW-1185">Reference proteome</keyword>
<dbReference type="SUPFAM" id="SSF53474">
    <property type="entry name" value="alpha/beta-Hydrolases"/>
    <property type="match status" value="1"/>
</dbReference>
<evidence type="ECO:0000256" key="1">
    <source>
        <dbReference type="ARBA" id="ARBA00022729"/>
    </source>
</evidence>
<protein>
    <recommendedName>
        <fullName evidence="4">Fungal lipase-type domain-containing protein</fullName>
    </recommendedName>
</protein>
<sequence length="245" mass="26272">MNVLFRHPLGVTLLSALTCVSVLASPTKRQTLSALTQAQVSSFKPYTYYASAAHCPASETLTWSCGVNCQANPTFEPVASGGDGDSEQFWYVGYDPTLRTVIVGHQGTNTSELLPLLTDGDIVLGNLDSTLFPGISSSIGVHEGFREAQAKSAYNVLSAVQISLSRFGANHVTLIGHSLGAAIALLDAVYLPLHISGVTYQTVTYGMPRVGNQDFANYVDAHLTSLNHINNKLDPIPVRRTFSRS</sequence>
<accession>A0A4S4KNC9</accession>
<dbReference type="PANTHER" id="PTHR46640">
    <property type="entry name" value="TRIACYLGLYCEROL LIPASE, PUTATIVE (AFU_ORTHOLOGUE AFUA_6G06510)-RELATED"/>
    <property type="match status" value="1"/>
</dbReference>
<dbReference type="AlphaFoldDB" id="A0A4S4KNC9"/>
<keyword evidence="2" id="KW-0378">Hydrolase</keyword>
<evidence type="ECO:0000256" key="2">
    <source>
        <dbReference type="ARBA" id="ARBA00022801"/>
    </source>
</evidence>
<dbReference type="GO" id="GO:0016787">
    <property type="term" value="F:hydrolase activity"/>
    <property type="evidence" value="ECO:0007669"/>
    <property type="project" value="UniProtKB-KW"/>
</dbReference>
<feature type="chain" id="PRO_5020612841" description="Fungal lipase-type domain-containing protein" evidence="3">
    <location>
        <begin position="25"/>
        <end position="245"/>
    </location>
</feature>
<dbReference type="InterPro" id="IPR029058">
    <property type="entry name" value="AB_hydrolase_fold"/>
</dbReference>
<dbReference type="PANTHER" id="PTHR46640:SF1">
    <property type="entry name" value="FUNGAL LIPASE-LIKE DOMAIN-CONTAINING PROTEIN-RELATED"/>
    <property type="match status" value="1"/>
</dbReference>
<dbReference type="EMBL" id="SGPJ01000068">
    <property type="protein sequence ID" value="THG99813.1"/>
    <property type="molecule type" value="Genomic_DNA"/>
</dbReference>
<evidence type="ECO:0000256" key="3">
    <source>
        <dbReference type="SAM" id="SignalP"/>
    </source>
</evidence>
<dbReference type="GO" id="GO:0006629">
    <property type="term" value="P:lipid metabolic process"/>
    <property type="evidence" value="ECO:0007669"/>
    <property type="project" value="InterPro"/>
</dbReference>